<dbReference type="PROSITE" id="PS50850">
    <property type="entry name" value="MFS"/>
    <property type="match status" value="1"/>
</dbReference>
<reference evidence="9" key="1">
    <citation type="submission" date="2020-02" db="EMBL/GenBank/DDBJ databases">
        <title>Streptomyces sp. ASO4wet.</title>
        <authorList>
            <person name="Risdian C."/>
            <person name="Landwehr W."/>
            <person name="Schupp P."/>
            <person name="Wink J."/>
        </authorList>
    </citation>
    <scope>NUCLEOTIDE SEQUENCE [LARGE SCALE GENOMIC DNA]</scope>
    <source>
        <strain evidence="9">ASO4wet</strain>
    </source>
</reference>
<keyword evidence="4 6" id="KW-0472">Membrane</keyword>
<evidence type="ECO:0000256" key="2">
    <source>
        <dbReference type="ARBA" id="ARBA00022692"/>
    </source>
</evidence>
<dbReference type="PANTHER" id="PTHR42718:SF39">
    <property type="entry name" value="ACTINORHODIN TRANSPORTER-RELATED"/>
    <property type="match status" value="1"/>
</dbReference>
<feature type="transmembrane region" description="Helical" evidence="6">
    <location>
        <begin position="318"/>
        <end position="336"/>
    </location>
</feature>
<feature type="transmembrane region" description="Helical" evidence="6">
    <location>
        <begin position="112"/>
        <end position="133"/>
    </location>
</feature>
<feature type="transmembrane region" description="Helical" evidence="6">
    <location>
        <begin position="285"/>
        <end position="306"/>
    </location>
</feature>
<dbReference type="PANTHER" id="PTHR42718">
    <property type="entry name" value="MAJOR FACILITATOR SUPERFAMILY MULTIDRUG TRANSPORTER MFSC"/>
    <property type="match status" value="1"/>
</dbReference>
<organism evidence="8 9">
    <name type="scientific">Streptomyces bathyalis</name>
    <dbReference type="NCBI Taxonomy" id="2710756"/>
    <lineage>
        <taxon>Bacteria</taxon>
        <taxon>Bacillati</taxon>
        <taxon>Actinomycetota</taxon>
        <taxon>Actinomycetes</taxon>
        <taxon>Kitasatosporales</taxon>
        <taxon>Streptomycetaceae</taxon>
        <taxon>Streptomyces</taxon>
    </lineage>
</organism>
<evidence type="ECO:0000256" key="4">
    <source>
        <dbReference type="ARBA" id="ARBA00023136"/>
    </source>
</evidence>
<keyword evidence="9" id="KW-1185">Reference proteome</keyword>
<gene>
    <name evidence="8" type="ORF">G4Z16_15035</name>
</gene>
<protein>
    <submittedName>
        <fullName evidence="8">MFS transporter</fullName>
    </submittedName>
</protein>
<accession>A0A7T1WU37</accession>
<dbReference type="Gene3D" id="1.20.1720.10">
    <property type="entry name" value="Multidrug resistance protein D"/>
    <property type="match status" value="1"/>
</dbReference>
<evidence type="ECO:0000256" key="3">
    <source>
        <dbReference type="ARBA" id="ARBA00022989"/>
    </source>
</evidence>
<dbReference type="CDD" id="cd17321">
    <property type="entry name" value="MFS_MMR_MDR_like"/>
    <property type="match status" value="1"/>
</dbReference>
<dbReference type="Proteomes" id="UP000595046">
    <property type="component" value="Chromosome"/>
</dbReference>
<dbReference type="AlphaFoldDB" id="A0A7T1WU37"/>
<dbReference type="RefSeq" id="WP_197351287.1">
    <property type="nucleotide sequence ID" value="NZ_CP048882.1"/>
</dbReference>
<dbReference type="InterPro" id="IPR020846">
    <property type="entry name" value="MFS_dom"/>
</dbReference>
<keyword evidence="2 6" id="KW-0812">Transmembrane</keyword>
<feature type="transmembrane region" description="Helical" evidence="6">
    <location>
        <begin position="405"/>
        <end position="433"/>
    </location>
</feature>
<feature type="transmembrane region" description="Helical" evidence="6">
    <location>
        <begin position="237"/>
        <end position="258"/>
    </location>
</feature>
<dbReference type="GO" id="GO:0046677">
    <property type="term" value="P:response to antibiotic"/>
    <property type="evidence" value="ECO:0007669"/>
    <property type="project" value="UniProtKB-KW"/>
</dbReference>
<keyword evidence="3 6" id="KW-1133">Transmembrane helix</keyword>
<feature type="transmembrane region" description="Helical" evidence="6">
    <location>
        <begin position="180"/>
        <end position="200"/>
    </location>
</feature>
<dbReference type="InterPro" id="IPR011701">
    <property type="entry name" value="MFS"/>
</dbReference>
<feature type="domain" description="Major facilitator superfamily (MFS) profile" evidence="7">
    <location>
        <begin position="21"/>
        <end position="471"/>
    </location>
</feature>
<dbReference type="InterPro" id="IPR036259">
    <property type="entry name" value="MFS_trans_sf"/>
</dbReference>
<evidence type="ECO:0000259" key="7">
    <source>
        <dbReference type="PROSITE" id="PS50850"/>
    </source>
</evidence>
<feature type="transmembrane region" description="Helical" evidence="6">
    <location>
        <begin position="56"/>
        <end position="75"/>
    </location>
</feature>
<keyword evidence="5" id="KW-0046">Antibiotic resistance</keyword>
<name>A0A7T1WU37_9ACTN</name>
<comment type="subcellular location">
    <subcellularLocation>
        <location evidence="1">Cell membrane</location>
        <topology evidence="1">Multi-pass membrane protein</topology>
    </subcellularLocation>
</comment>
<feature type="transmembrane region" description="Helical" evidence="6">
    <location>
        <begin position="87"/>
        <end position="106"/>
    </location>
</feature>
<evidence type="ECO:0000313" key="9">
    <source>
        <dbReference type="Proteomes" id="UP000595046"/>
    </source>
</evidence>
<evidence type="ECO:0000256" key="6">
    <source>
        <dbReference type="SAM" id="Phobius"/>
    </source>
</evidence>
<evidence type="ECO:0000256" key="5">
    <source>
        <dbReference type="ARBA" id="ARBA00023251"/>
    </source>
</evidence>
<dbReference type="SUPFAM" id="SSF103473">
    <property type="entry name" value="MFS general substrate transporter"/>
    <property type="match status" value="1"/>
</dbReference>
<dbReference type="GO" id="GO:0022857">
    <property type="term" value="F:transmembrane transporter activity"/>
    <property type="evidence" value="ECO:0007669"/>
    <property type="project" value="InterPro"/>
</dbReference>
<feature type="transmembrane region" description="Helical" evidence="6">
    <location>
        <begin position="212"/>
        <end position="231"/>
    </location>
</feature>
<feature type="transmembrane region" description="Helical" evidence="6">
    <location>
        <begin position="372"/>
        <end position="393"/>
    </location>
</feature>
<feature type="transmembrane region" description="Helical" evidence="6">
    <location>
        <begin position="445"/>
        <end position="467"/>
    </location>
</feature>
<evidence type="ECO:0000256" key="1">
    <source>
        <dbReference type="ARBA" id="ARBA00004651"/>
    </source>
</evidence>
<dbReference type="Pfam" id="PF07690">
    <property type="entry name" value="MFS_1"/>
    <property type="match status" value="1"/>
</dbReference>
<dbReference type="GO" id="GO:0005886">
    <property type="term" value="C:plasma membrane"/>
    <property type="evidence" value="ECO:0007669"/>
    <property type="project" value="UniProtKB-SubCell"/>
</dbReference>
<sequence length="478" mass="49504">MVTAPPRQERRPRRPLAPWALTVCVLGGQVMATLDTSIVNVAGPSVQRDLRLSGADLQLAVYSYVLAYAVGLIIGARLGGRHGYGRVFAWAVVLFTVSSLACGLAVSPSMLVAARTVQGLGAALLVPQVLSLLQITFEGEKRRRALSLYGMVLAIGVAAGQVLGGLLVGADLFGMEWRPVFLVNVPVGLAVLAWSAGRLPQGPASGERRLDLPGAAVLAGGVLMLVVPLTFGAGAGWPWWCWPSLAAGALALMLFGMYEARLARTGREPLIDPALLSPPEVRAGLVGIFTMMSCFGGLLFTTALHLQTVLLYSPLRSGLTFAAYSAGFATASLTWSRLPSAWHPRVPGASFAAMALATGLLSLAVAGQGWPWQATALLVMAGAGHGAGFGALMQRTAGSVRTEHAADVSGVVATVIQLSIVSGIAAAGTLYLWSTSAATQLPPMSLTFLSVAAVLTVVGTAVPVFTAHRRRGSAGPRA</sequence>
<feature type="transmembrane region" description="Helical" evidence="6">
    <location>
        <begin position="145"/>
        <end position="168"/>
    </location>
</feature>
<dbReference type="KEGG" id="sbat:G4Z16_15035"/>
<dbReference type="EMBL" id="CP048882">
    <property type="protein sequence ID" value="QPP07480.1"/>
    <property type="molecule type" value="Genomic_DNA"/>
</dbReference>
<feature type="transmembrane region" description="Helical" evidence="6">
    <location>
        <begin position="348"/>
        <end position="366"/>
    </location>
</feature>
<evidence type="ECO:0000313" key="8">
    <source>
        <dbReference type="EMBL" id="QPP07480.1"/>
    </source>
</evidence>
<proteinExistence type="predicted"/>
<dbReference type="Gene3D" id="1.20.1250.20">
    <property type="entry name" value="MFS general substrate transporter like domains"/>
    <property type="match status" value="1"/>
</dbReference>